<dbReference type="GO" id="GO:0008270">
    <property type="term" value="F:zinc ion binding"/>
    <property type="evidence" value="ECO:0007669"/>
    <property type="project" value="InterPro"/>
</dbReference>
<comment type="similarity">
    <text evidence="1">Belongs to the PPR family. PCMP-H subfamily.</text>
</comment>
<evidence type="ECO:0000259" key="2">
    <source>
        <dbReference type="Pfam" id="PF14432"/>
    </source>
</evidence>
<evidence type="ECO:0000256" key="1">
    <source>
        <dbReference type="ARBA" id="ARBA00006643"/>
    </source>
</evidence>
<dbReference type="InParanoid" id="A0A5E4EVR4"/>
<reference evidence="4" key="1">
    <citation type="journal article" date="2020" name="Plant J.">
        <title>Transposons played a major role in the diversification between the closely related almond and peach genomes: results from the almond genome sequence.</title>
        <authorList>
            <person name="Alioto T."/>
            <person name="Alexiou K.G."/>
            <person name="Bardil A."/>
            <person name="Barteri F."/>
            <person name="Castanera R."/>
            <person name="Cruz F."/>
            <person name="Dhingra A."/>
            <person name="Duval H."/>
            <person name="Fernandez I Marti A."/>
            <person name="Frias L."/>
            <person name="Galan B."/>
            <person name="Garcia J.L."/>
            <person name="Howad W."/>
            <person name="Gomez-Garrido J."/>
            <person name="Gut M."/>
            <person name="Julca I."/>
            <person name="Morata J."/>
            <person name="Puigdomenech P."/>
            <person name="Ribeca P."/>
            <person name="Rubio Cabetas M.J."/>
            <person name="Vlasova A."/>
            <person name="Wirthensohn M."/>
            <person name="Garcia-Mas J."/>
            <person name="Gabaldon T."/>
            <person name="Casacuberta J.M."/>
            <person name="Arus P."/>
        </authorList>
    </citation>
    <scope>NUCLEOTIDE SEQUENCE [LARGE SCALE GENOMIC DNA]</scope>
    <source>
        <strain evidence="4">cv. Texas</strain>
    </source>
</reference>
<dbReference type="EMBL" id="CABIKO010000039">
    <property type="protein sequence ID" value="VVA19845.1"/>
    <property type="molecule type" value="Genomic_DNA"/>
</dbReference>
<dbReference type="Proteomes" id="UP000327085">
    <property type="component" value="Chromosome 3"/>
</dbReference>
<protein>
    <submittedName>
        <fullName evidence="3">PREDICTED: pentatricopeptide</fullName>
    </submittedName>
</protein>
<dbReference type="InterPro" id="IPR032867">
    <property type="entry name" value="DYW_dom"/>
</dbReference>
<feature type="domain" description="DYW" evidence="2">
    <location>
        <begin position="2"/>
        <end position="39"/>
    </location>
</feature>
<proteinExistence type="inferred from homology"/>
<evidence type="ECO:0000313" key="3">
    <source>
        <dbReference type="EMBL" id="VVA19845.1"/>
    </source>
</evidence>
<dbReference type="AlphaFoldDB" id="A0A5E4EVR4"/>
<dbReference type="Pfam" id="PF14432">
    <property type="entry name" value="DYW_deaminase"/>
    <property type="match status" value="1"/>
</dbReference>
<dbReference type="Gramene" id="VVA19845">
    <property type="protein sequence ID" value="VVA19845"/>
    <property type="gene ID" value="Prudul26B010860"/>
</dbReference>
<organism evidence="3 4">
    <name type="scientific">Prunus dulcis</name>
    <name type="common">Almond</name>
    <name type="synonym">Amygdalus dulcis</name>
    <dbReference type="NCBI Taxonomy" id="3755"/>
    <lineage>
        <taxon>Eukaryota</taxon>
        <taxon>Viridiplantae</taxon>
        <taxon>Streptophyta</taxon>
        <taxon>Embryophyta</taxon>
        <taxon>Tracheophyta</taxon>
        <taxon>Spermatophyta</taxon>
        <taxon>Magnoliopsida</taxon>
        <taxon>eudicotyledons</taxon>
        <taxon>Gunneridae</taxon>
        <taxon>Pentapetalae</taxon>
        <taxon>rosids</taxon>
        <taxon>fabids</taxon>
        <taxon>Rosales</taxon>
        <taxon>Rosaceae</taxon>
        <taxon>Amygdaloideae</taxon>
        <taxon>Amygdaleae</taxon>
        <taxon>Prunus</taxon>
    </lineage>
</organism>
<evidence type="ECO:0000313" key="4">
    <source>
        <dbReference type="Proteomes" id="UP000327085"/>
    </source>
</evidence>
<gene>
    <name evidence="3" type="ORF">ALMOND_2B010860</name>
</gene>
<sequence>MNDLRICVDCHSMAKLVSKVYDREVIVRDGTRLQRLSAGADFGRPGAFCLGGLSAGTALTPTNLSPIPPLGIYSSKKTLSEPNIFQETKNHVGSSAIALSLMSPRLLVCCRRSDRYRTAIGYARFISKFVEG</sequence>
<name>A0A5E4EVR4_PRUDU</name>
<accession>A0A5E4EVR4</accession>